<organism evidence="1 2">
    <name type="scientific">Eleusine coracana subsp. coracana</name>
    <dbReference type="NCBI Taxonomy" id="191504"/>
    <lineage>
        <taxon>Eukaryota</taxon>
        <taxon>Viridiplantae</taxon>
        <taxon>Streptophyta</taxon>
        <taxon>Embryophyta</taxon>
        <taxon>Tracheophyta</taxon>
        <taxon>Spermatophyta</taxon>
        <taxon>Magnoliopsida</taxon>
        <taxon>Liliopsida</taxon>
        <taxon>Poales</taxon>
        <taxon>Poaceae</taxon>
        <taxon>PACMAD clade</taxon>
        <taxon>Chloridoideae</taxon>
        <taxon>Cynodonteae</taxon>
        <taxon>Eleusininae</taxon>
        <taxon>Eleusine</taxon>
    </lineage>
</organism>
<dbReference type="AlphaFoldDB" id="A0AAV5C6V1"/>
<gene>
    <name evidence="1" type="primary">ga10519</name>
    <name evidence="1" type="ORF">PR202_ga10519</name>
</gene>
<evidence type="ECO:0000313" key="2">
    <source>
        <dbReference type="Proteomes" id="UP001054889"/>
    </source>
</evidence>
<keyword evidence="2" id="KW-1185">Reference proteome</keyword>
<reference evidence="1" key="2">
    <citation type="submission" date="2021-12" db="EMBL/GenBank/DDBJ databases">
        <title>Resequencing data analysis of finger millet.</title>
        <authorList>
            <person name="Hatakeyama M."/>
            <person name="Aluri S."/>
            <person name="Balachadran M.T."/>
            <person name="Sivarajan S.R."/>
            <person name="Poveda L."/>
            <person name="Shimizu-Inatsugi R."/>
            <person name="Schlapbach R."/>
            <person name="Sreeman S.M."/>
            <person name="Shimizu K.K."/>
        </authorList>
    </citation>
    <scope>NUCLEOTIDE SEQUENCE</scope>
</reference>
<protein>
    <submittedName>
        <fullName evidence="1">Uncharacterized protein</fullName>
    </submittedName>
</protein>
<proteinExistence type="predicted"/>
<accession>A0AAV5C6V1</accession>
<evidence type="ECO:0000313" key="1">
    <source>
        <dbReference type="EMBL" id="GJM93922.1"/>
    </source>
</evidence>
<comment type="caution">
    <text evidence="1">The sequence shown here is derived from an EMBL/GenBank/DDBJ whole genome shotgun (WGS) entry which is preliminary data.</text>
</comment>
<name>A0AAV5C6V1_ELECO</name>
<reference evidence="1" key="1">
    <citation type="journal article" date="2018" name="DNA Res.">
        <title>Multiple hybrid de novo genome assembly of finger millet, an orphan allotetraploid crop.</title>
        <authorList>
            <person name="Hatakeyama M."/>
            <person name="Aluri S."/>
            <person name="Balachadran M.T."/>
            <person name="Sivarajan S.R."/>
            <person name="Patrignani A."/>
            <person name="Gruter S."/>
            <person name="Poveda L."/>
            <person name="Shimizu-Inatsugi R."/>
            <person name="Baeten J."/>
            <person name="Francoijs K.J."/>
            <person name="Nataraja K.N."/>
            <person name="Reddy Y.A.N."/>
            <person name="Phadnis S."/>
            <person name="Ravikumar R.L."/>
            <person name="Schlapbach R."/>
            <person name="Sreeman S.M."/>
            <person name="Shimizu K.K."/>
        </authorList>
    </citation>
    <scope>NUCLEOTIDE SEQUENCE</scope>
</reference>
<sequence length="282" mass="30722">MEIHVHPLTTTIRCRVTVENFLHLVPLHVMPSETTSSTIAFMPRSAMSLARTRGHPTMKCRRRRKAYHQLPALVLTSSLSSRNLVPYRVVDGMDHQQAEAAKSSSSHYDVSLELKPPLSRLFAHTADPPAKTSSSGGSVVRPALSFSHDSSRTFFTAAQESRSFARSTSRASSHFCDIEVDEDMVDDRQSVIHGVIDEEMACCRCGATSRPLLTFPAKSRPSAGGRGSASFCWTRACSRCTSVSSCCCIALNATGLALAADRALSLTPGRMLPSSPWAISWH</sequence>
<dbReference type="EMBL" id="BQKI01000004">
    <property type="protein sequence ID" value="GJM93922.1"/>
    <property type="molecule type" value="Genomic_DNA"/>
</dbReference>
<dbReference type="Proteomes" id="UP001054889">
    <property type="component" value="Unassembled WGS sequence"/>
</dbReference>